<dbReference type="eggNOG" id="KOG0903">
    <property type="taxonomic scope" value="Eukaryota"/>
</dbReference>
<dbReference type="GO" id="GO:0046854">
    <property type="term" value="P:phosphatidylinositol phosphate biosynthetic process"/>
    <property type="evidence" value="ECO:0000318"/>
    <property type="project" value="GO_Central"/>
</dbReference>
<dbReference type="PROSITE" id="PS50290">
    <property type="entry name" value="PI3_4_KINASE_3"/>
    <property type="match status" value="1"/>
</dbReference>
<keyword evidence="2" id="KW-0418">Kinase</keyword>
<dbReference type="RefSeq" id="XP_001438073.1">
    <property type="nucleotide sequence ID" value="XM_001438036.1"/>
</dbReference>
<dbReference type="SMART" id="SM00146">
    <property type="entry name" value="PI3Kc"/>
    <property type="match status" value="1"/>
</dbReference>
<evidence type="ECO:0000256" key="1">
    <source>
        <dbReference type="ARBA" id="ARBA00022679"/>
    </source>
</evidence>
<accession>A0CIQ9</accession>
<organism evidence="4 5">
    <name type="scientific">Paramecium tetraurelia</name>
    <dbReference type="NCBI Taxonomy" id="5888"/>
    <lineage>
        <taxon>Eukaryota</taxon>
        <taxon>Sar</taxon>
        <taxon>Alveolata</taxon>
        <taxon>Ciliophora</taxon>
        <taxon>Intramacronucleata</taxon>
        <taxon>Oligohymenophorea</taxon>
        <taxon>Peniculida</taxon>
        <taxon>Parameciidae</taxon>
        <taxon>Paramecium</taxon>
    </lineage>
</organism>
<evidence type="ECO:0000313" key="4">
    <source>
        <dbReference type="EMBL" id="CAK70676.1"/>
    </source>
</evidence>
<dbReference type="SUPFAM" id="SSF56112">
    <property type="entry name" value="Protein kinase-like (PK-like)"/>
    <property type="match status" value="1"/>
</dbReference>
<keyword evidence="5" id="KW-1185">Reference proteome</keyword>
<dbReference type="OrthoDB" id="10264149at2759"/>
<dbReference type="STRING" id="5888.A0CIQ9"/>
<reference evidence="4 5" key="1">
    <citation type="journal article" date="2006" name="Nature">
        <title>Global trends of whole-genome duplications revealed by the ciliate Paramecium tetraurelia.</title>
        <authorList>
            <consortium name="Genoscope"/>
            <person name="Aury J.-M."/>
            <person name="Jaillon O."/>
            <person name="Duret L."/>
            <person name="Noel B."/>
            <person name="Jubin C."/>
            <person name="Porcel B.M."/>
            <person name="Segurens B."/>
            <person name="Daubin V."/>
            <person name="Anthouard V."/>
            <person name="Aiach N."/>
            <person name="Arnaiz O."/>
            <person name="Billaut A."/>
            <person name="Beisson J."/>
            <person name="Blanc I."/>
            <person name="Bouhouche K."/>
            <person name="Camara F."/>
            <person name="Duharcourt S."/>
            <person name="Guigo R."/>
            <person name="Gogendeau D."/>
            <person name="Katinka M."/>
            <person name="Keller A.-M."/>
            <person name="Kissmehl R."/>
            <person name="Klotz C."/>
            <person name="Koll F."/>
            <person name="Le Moue A."/>
            <person name="Lepere C."/>
            <person name="Malinsky S."/>
            <person name="Nowacki M."/>
            <person name="Nowak J.K."/>
            <person name="Plattner H."/>
            <person name="Poulain J."/>
            <person name="Ruiz F."/>
            <person name="Serrano V."/>
            <person name="Zagulski M."/>
            <person name="Dessen P."/>
            <person name="Betermier M."/>
            <person name="Weissenbach J."/>
            <person name="Scarpelli C."/>
            <person name="Schachter V."/>
            <person name="Sperling L."/>
            <person name="Meyer E."/>
            <person name="Cohen J."/>
            <person name="Wincker P."/>
        </authorList>
    </citation>
    <scope>NUCLEOTIDE SEQUENCE [LARGE SCALE GENOMIC DNA]</scope>
    <source>
        <strain evidence="4 5">Stock d4-2</strain>
    </source>
</reference>
<dbReference type="AlphaFoldDB" id="A0CIQ9"/>
<sequence>MKPAIFVTSQIRQLFAKRQGAGSLWNPNSWYQEQKNYAPIPKQLIKSKIKACKVKFGDITLLNSEVKSKRQHLKSMTYKLIRINSHQLQCKTNDIVRIHFTFQQLSQLFVRSSIELVRIHRYQISYLWRKFFGLQERLKDKSPFQALKSQKLVYMIIKTGDNLTQEQFTSQLICQFDQFLRRKVCLQNQDFMKFNQGADFGMIEMIKNATTIDSLQKNLQKKFAQFIDFSDFLDHFRNNIQQALQIYVQSLTAYSLVCYFLQVKDRNDGNILLDDEGHLIHIDFGFVLSIPGKVMKFEGKVPFKILSDYITVLGRALFQEYILLRIECLLKILKIKYYYWQNDVHRTWNHIACSRKVKLLQKNQKIDLTQEWLLMLNYLFMSRVESQTGIIFVYLRYDKFQYFVQGIFY</sequence>
<dbReference type="InterPro" id="IPR011009">
    <property type="entry name" value="Kinase-like_dom_sf"/>
</dbReference>
<dbReference type="GO" id="GO:0005737">
    <property type="term" value="C:cytoplasm"/>
    <property type="evidence" value="ECO:0000318"/>
    <property type="project" value="GO_Central"/>
</dbReference>
<dbReference type="Proteomes" id="UP000000600">
    <property type="component" value="Unassembled WGS sequence"/>
</dbReference>
<dbReference type="PANTHER" id="PTHR10048">
    <property type="entry name" value="PHOSPHATIDYLINOSITOL KINASE"/>
    <property type="match status" value="1"/>
</dbReference>
<dbReference type="GO" id="GO:0048015">
    <property type="term" value="P:phosphatidylinositol-mediated signaling"/>
    <property type="evidence" value="ECO:0000318"/>
    <property type="project" value="GO_Central"/>
</dbReference>
<name>A0CIQ9_PARTE</name>
<dbReference type="HOGENOM" id="CLU_673473_0_0_1"/>
<protein>
    <recommendedName>
        <fullName evidence="3">PI3K/PI4K catalytic domain-containing protein</fullName>
    </recommendedName>
</protein>
<dbReference type="EMBL" id="CT868085">
    <property type="protein sequence ID" value="CAK70676.1"/>
    <property type="molecule type" value="Genomic_DNA"/>
</dbReference>
<evidence type="ECO:0000256" key="2">
    <source>
        <dbReference type="ARBA" id="ARBA00022777"/>
    </source>
</evidence>
<proteinExistence type="predicted"/>
<gene>
    <name evidence="4" type="ORF">GSPATT00007811001</name>
</gene>
<keyword evidence="1" id="KW-0808">Transferase</keyword>
<dbReference type="PANTHER" id="PTHR10048:SF22">
    <property type="entry name" value="PHOSPHATIDYLINOSITOL 4-KINASE BETA"/>
    <property type="match status" value="1"/>
</dbReference>
<evidence type="ECO:0000313" key="5">
    <source>
        <dbReference type="Proteomes" id="UP000000600"/>
    </source>
</evidence>
<dbReference type="Pfam" id="PF00454">
    <property type="entry name" value="PI3_PI4_kinase"/>
    <property type="match status" value="1"/>
</dbReference>
<dbReference type="Gene3D" id="1.10.1070.11">
    <property type="entry name" value="Phosphatidylinositol 3-/4-kinase, catalytic domain"/>
    <property type="match status" value="1"/>
</dbReference>
<dbReference type="GO" id="GO:0016020">
    <property type="term" value="C:membrane"/>
    <property type="evidence" value="ECO:0000318"/>
    <property type="project" value="GO_Central"/>
</dbReference>
<feature type="domain" description="PI3K/PI4K catalytic" evidence="3">
    <location>
        <begin position="124"/>
        <end position="392"/>
    </location>
</feature>
<dbReference type="KEGG" id="ptm:GSPATT00007811001"/>
<dbReference type="InterPro" id="IPR036940">
    <property type="entry name" value="PI3/4_kinase_cat_sf"/>
</dbReference>
<dbReference type="InParanoid" id="A0CIQ9"/>
<dbReference type="GeneID" id="5023858"/>
<dbReference type="InterPro" id="IPR015433">
    <property type="entry name" value="PI3/4_kinase"/>
</dbReference>
<dbReference type="GO" id="GO:0004430">
    <property type="term" value="F:1-phosphatidylinositol 4-kinase activity"/>
    <property type="evidence" value="ECO:0000318"/>
    <property type="project" value="GO_Central"/>
</dbReference>
<dbReference type="InterPro" id="IPR000403">
    <property type="entry name" value="PI3/4_kinase_cat_dom"/>
</dbReference>
<evidence type="ECO:0000259" key="3">
    <source>
        <dbReference type="PROSITE" id="PS50290"/>
    </source>
</evidence>